<dbReference type="InterPro" id="IPR036226">
    <property type="entry name" value="LipOase_C_sf"/>
</dbReference>
<sequence length="713" mass="80343">MLNQQDLLLLLYKLVDRYILTQGDRYEYNYNYLNPLAMTDVPKMPLINLPRLPKDELPSREWLLLVLKAISVYNINNTSKASGGNVSFSTDDVDSDSIFLSDKLNSLETIEQQINEVKTTENVNDIAFQLVSTLKEVNEHLSINEQIDEYRSHNDANATDSNTQFSFEDEFQKIDAQIAEHLEENPDNISFDLDSSEQIAIANLKNIIRYNAQLLELADMQATENAEDAANVNFGSVGDNYSHTLEDYDNLFRLITKPEISAKFQQDIVFAYMQVAGPNPVMLKQIKTADPRLPITGEQYQQITAKIIGKADSLDVALQEGRIYLADYSLLEGMANGNFPRDQKYIYAPLGLFAVPPVGSSSRSLIPVAIKIQQAVFTPLHTGTWMSAKSILQMADSNYHEVYSHLGQTHLFIEPFVVATNHLPKDHNLRKLLKPHLEGTVLINYGAHQSLVAPKGSVDKLLASNINSDHQLAVKGAQICLLNFNEVAFPKTLEHRGVNDPSQLPIYPYRDDGMLIWNAIHNWVKGYLSSYYSTDSSVENDQDLQKWASQLVSPTGGRLKNFGEDAQGRIKTLNYLIEAVSTVIFTASAQHAAVNFAQRGLMLYPPAFPLARYIPAPTDPNQQENFIDGLPPLDRATDQINLLYLLGSVYYTKLGDYTNSDFHSSPRVQDALNNFQKELKDIEQQIRQRNQSSERLLAYEYLLPSKIPQSINI</sequence>
<keyword evidence="2" id="KW-0560">Oxidoreductase</keyword>
<dbReference type="PROSITE" id="PS51393">
    <property type="entry name" value="LIPOXYGENASE_3"/>
    <property type="match status" value="1"/>
</dbReference>
<dbReference type="EMBL" id="JACJQH010000058">
    <property type="protein sequence ID" value="MBD2199379.1"/>
    <property type="molecule type" value="Genomic_DNA"/>
</dbReference>
<keyword evidence="1" id="KW-0479">Metal-binding</keyword>
<name>A0ABR8AHF1_9CYAN</name>
<dbReference type="PANTHER" id="PTHR11771">
    <property type="entry name" value="LIPOXYGENASE"/>
    <property type="match status" value="1"/>
</dbReference>
<evidence type="ECO:0000313" key="5">
    <source>
        <dbReference type="EMBL" id="MBD2199379.1"/>
    </source>
</evidence>
<keyword evidence="3" id="KW-0175">Coiled coil</keyword>
<dbReference type="Gene3D" id="3.10.450.60">
    <property type="match status" value="1"/>
</dbReference>
<proteinExistence type="predicted"/>
<evidence type="ECO:0000256" key="1">
    <source>
        <dbReference type="ARBA" id="ARBA00022723"/>
    </source>
</evidence>
<evidence type="ECO:0000256" key="3">
    <source>
        <dbReference type="SAM" id="Coils"/>
    </source>
</evidence>
<dbReference type="Pfam" id="PF00305">
    <property type="entry name" value="Lipoxygenase"/>
    <property type="match status" value="1"/>
</dbReference>
<protein>
    <submittedName>
        <fullName evidence="5">Lipoxygenase</fullName>
    </submittedName>
</protein>
<feature type="coiled-coil region" evidence="3">
    <location>
        <begin position="665"/>
        <end position="692"/>
    </location>
</feature>
<comment type="caution">
    <text evidence="5">The sequence shown here is derived from an EMBL/GenBank/DDBJ whole genome shotgun (WGS) entry which is preliminary data.</text>
</comment>
<dbReference type="InterPro" id="IPR013819">
    <property type="entry name" value="LipOase_C"/>
</dbReference>
<dbReference type="Gene3D" id="1.20.245.10">
    <property type="entry name" value="Lipoxygenase-1, Domain 5"/>
    <property type="match status" value="1"/>
</dbReference>
<reference evidence="5 6" key="1">
    <citation type="journal article" date="2020" name="ISME J.">
        <title>Comparative genomics reveals insights into cyanobacterial evolution and habitat adaptation.</title>
        <authorList>
            <person name="Chen M.Y."/>
            <person name="Teng W.K."/>
            <person name="Zhao L."/>
            <person name="Hu C.X."/>
            <person name="Zhou Y.K."/>
            <person name="Han B.P."/>
            <person name="Song L.R."/>
            <person name="Shu W.S."/>
        </authorList>
    </citation>
    <scope>NUCLEOTIDE SEQUENCE [LARGE SCALE GENOMIC DNA]</scope>
    <source>
        <strain evidence="5 6">FACHB-288</strain>
    </source>
</reference>
<dbReference type="PRINTS" id="PR00087">
    <property type="entry name" value="LIPOXYGENASE"/>
</dbReference>
<evidence type="ECO:0000259" key="4">
    <source>
        <dbReference type="PROSITE" id="PS51393"/>
    </source>
</evidence>
<keyword evidence="6" id="KW-1185">Reference proteome</keyword>
<gene>
    <name evidence="5" type="ORF">H6G24_28520</name>
</gene>
<dbReference type="Proteomes" id="UP000658514">
    <property type="component" value="Unassembled WGS sequence"/>
</dbReference>
<accession>A0ABR8AHF1</accession>
<dbReference type="RefSeq" id="WP_190548651.1">
    <property type="nucleotide sequence ID" value="NZ_CAWPNO010000093.1"/>
</dbReference>
<dbReference type="InterPro" id="IPR000907">
    <property type="entry name" value="LipOase"/>
</dbReference>
<evidence type="ECO:0000313" key="6">
    <source>
        <dbReference type="Proteomes" id="UP000658514"/>
    </source>
</evidence>
<dbReference type="SUPFAM" id="SSF48484">
    <property type="entry name" value="Lipoxigenase"/>
    <property type="match status" value="1"/>
</dbReference>
<evidence type="ECO:0000256" key="2">
    <source>
        <dbReference type="ARBA" id="ARBA00023002"/>
    </source>
</evidence>
<organism evidence="5 6">
    <name type="scientific">Calothrix parietina FACHB-288</name>
    <dbReference type="NCBI Taxonomy" id="2692896"/>
    <lineage>
        <taxon>Bacteria</taxon>
        <taxon>Bacillati</taxon>
        <taxon>Cyanobacteriota</taxon>
        <taxon>Cyanophyceae</taxon>
        <taxon>Nostocales</taxon>
        <taxon>Calotrichaceae</taxon>
        <taxon>Calothrix</taxon>
    </lineage>
</organism>
<feature type="domain" description="Lipoxygenase" evidence="4">
    <location>
        <begin position="120"/>
        <end position="713"/>
    </location>
</feature>